<gene>
    <name evidence="8" type="ORF">BSTOLATCC_MIC39699</name>
</gene>
<name>A0AAU9JF81_9CILI</name>
<keyword evidence="5 7" id="KW-1133">Transmembrane helix</keyword>
<feature type="transmembrane region" description="Helical" evidence="7">
    <location>
        <begin position="40"/>
        <end position="59"/>
    </location>
</feature>
<dbReference type="EMBL" id="CAJZBQ010000039">
    <property type="protein sequence ID" value="CAG9325917.1"/>
    <property type="molecule type" value="Genomic_DNA"/>
</dbReference>
<comment type="similarity">
    <text evidence="2 7">Belongs to the DPM3 family.</text>
</comment>
<comment type="subunit">
    <text evidence="7">Component of the dolichol-phosphate mannose (DPM) synthase complex.</text>
</comment>
<evidence type="ECO:0000256" key="1">
    <source>
        <dbReference type="ARBA" id="ARBA00004477"/>
    </source>
</evidence>
<dbReference type="AlphaFoldDB" id="A0AAU9JF81"/>
<sequence>MLNLLGIKCSRGTKLIFNFILVTALWWYCMNLEIGSNFHFTVSAFPYWCLIAFGCKALISIGYDLFALRDCPEEAASLHKELEDARIFLSKKGLKL</sequence>
<evidence type="ECO:0000313" key="9">
    <source>
        <dbReference type="Proteomes" id="UP001162131"/>
    </source>
</evidence>
<comment type="subcellular location">
    <subcellularLocation>
        <location evidence="1 7">Endoplasmic reticulum membrane</location>
        <topology evidence="1 7">Multi-pass membrane protein</topology>
    </subcellularLocation>
</comment>
<organism evidence="8 9">
    <name type="scientific">Blepharisma stoltei</name>
    <dbReference type="NCBI Taxonomy" id="1481888"/>
    <lineage>
        <taxon>Eukaryota</taxon>
        <taxon>Sar</taxon>
        <taxon>Alveolata</taxon>
        <taxon>Ciliophora</taxon>
        <taxon>Postciliodesmatophora</taxon>
        <taxon>Heterotrichea</taxon>
        <taxon>Heterotrichida</taxon>
        <taxon>Blepharismidae</taxon>
        <taxon>Blepharisma</taxon>
    </lineage>
</organism>
<keyword evidence="6 7" id="KW-0472">Membrane</keyword>
<keyword evidence="9" id="KW-1185">Reference proteome</keyword>
<reference evidence="8" key="1">
    <citation type="submission" date="2021-09" db="EMBL/GenBank/DDBJ databases">
        <authorList>
            <consortium name="AG Swart"/>
            <person name="Singh M."/>
            <person name="Singh A."/>
            <person name="Seah K."/>
            <person name="Emmerich C."/>
        </authorList>
    </citation>
    <scope>NUCLEOTIDE SEQUENCE</scope>
    <source>
        <strain evidence="8">ATCC30299</strain>
    </source>
</reference>
<evidence type="ECO:0000256" key="4">
    <source>
        <dbReference type="ARBA" id="ARBA00022824"/>
    </source>
</evidence>
<feature type="transmembrane region" description="Helical" evidence="7">
    <location>
        <begin position="12"/>
        <end position="28"/>
    </location>
</feature>
<evidence type="ECO:0000256" key="5">
    <source>
        <dbReference type="ARBA" id="ARBA00022989"/>
    </source>
</evidence>
<keyword evidence="3 7" id="KW-0812">Transmembrane</keyword>
<comment type="pathway">
    <text evidence="7">Protein modification; protein glycosylation.</text>
</comment>
<comment type="caution">
    <text evidence="8">The sequence shown here is derived from an EMBL/GenBank/DDBJ whole genome shotgun (WGS) entry which is preliminary data.</text>
</comment>
<dbReference type="PANTHER" id="PTHR16433">
    <property type="entry name" value="DOLICHOL-PHOSPHATE MANNOSYLTRANSFERASE SUBUNIT 3"/>
    <property type="match status" value="1"/>
</dbReference>
<accession>A0AAU9JF81</accession>
<keyword evidence="4 7" id="KW-0256">Endoplasmic reticulum</keyword>
<dbReference type="InterPro" id="IPR013174">
    <property type="entry name" value="DPM3"/>
</dbReference>
<evidence type="ECO:0000256" key="7">
    <source>
        <dbReference type="RuleBase" id="RU365085"/>
    </source>
</evidence>
<comment type="function">
    <text evidence="7">Stabilizer subunit of the dolichol-phosphate mannose (DPM) synthase complex; tethers catalytic subunit to the ER.</text>
</comment>
<evidence type="ECO:0000256" key="6">
    <source>
        <dbReference type="ARBA" id="ARBA00023136"/>
    </source>
</evidence>
<protein>
    <recommendedName>
        <fullName evidence="7">Dolichol-phosphate mannosyltransferase subunit 3</fullName>
    </recommendedName>
</protein>
<dbReference type="Proteomes" id="UP001162131">
    <property type="component" value="Unassembled WGS sequence"/>
</dbReference>
<dbReference type="GO" id="GO:0033185">
    <property type="term" value="C:dolichol-phosphate-mannose synthase complex"/>
    <property type="evidence" value="ECO:0007669"/>
    <property type="project" value="TreeGrafter"/>
</dbReference>
<dbReference type="Pfam" id="PF08285">
    <property type="entry name" value="DPM3"/>
    <property type="match status" value="1"/>
</dbReference>
<dbReference type="PANTHER" id="PTHR16433:SF0">
    <property type="entry name" value="DOLICHOL-PHOSPHATE MANNOSYLTRANSFERASE SUBUNIT 3"/>
    <property type="match status" value="1"/>
</dbReference>
<dbReference type="GO" id="GO:0005789">
    <property type="term" value="C:endoplasmic reticulum membrane"/>
    <property type="evidence" value="ECO:0007669"/>
    <property type="project" value="UniProtKB-SubCell"/>
</dbReference>
<dbReference type="GO" id="GO:0006506">
    <property type="term" value="P:GPI anchor biosynthetic process"/>
    <property type="evidence" value="ECO:0007669"/>
    <property type="project" value="TreeGrafter"/>
</dbReference>
<evidence type="ECO:0000256" key="3">
    <source>
        <dbReference type="ARBA" id="ARBA00022692"/>
    </source>
</evidence>
<proteinExistence type="inferred from homology"/>
<evidence type="ECO:0000313" key="8">
    <source>
        <dbReference type="EMBL" id="CAG9325917.1"/>
    </source>
</evidence>
<evidence type="ECO:0000256" key="2">
    <source>
        <dbReference type="ARBA" id="ARBA00010430"/>
    </source>
</evidence>